<feature type="region of interest" description="Disordered" evidence="1">
    <location>
        <begin position="83"/>
        <end position="104"/>
    </location>
</feature>
<proteinExistence type="predicted"/>
<gene>
    <name evidence="2" type="ORF">QR46_3015</name>
</gene>
<sequence>MDKKELDALLDALFPETVTDEASVSTMHSELPYDPKAGLGYTAKQTDGDKKIMETVRRLDGSERKSAAVNNSDFHRTLVSPAATHARASSSLSTSVSKELGTRSKLVTRPPAESFYDKILRKIRR</sequence>
<dbReference type="EMBL" id="JXTI01000088">
    <property type="protein sequence ID" value="KWX13022.1"/>
    <property type="molecule type" value="Genomic_DNA"/>
</dbReference>
<organism evidence="2 3">
    <name type="scientific">Giardia duodenalis assemblage B</name>
    <dbReference type="NCBI Taxonomy" id="1394984"/>
    <lineage>
        <taxon>Eukaryota</taxon>
        <taxon>Metamonada</taxon>
        <taxon>Diplomonadida</taxon>
        <taxon>Hexamitidae</taxon>
        <taxon>Giardiinae</taxon>
        <taxon>Giardia</taxon>
    </lineage>
</organism>
<dbReference type="AlphaFoldDB" id="A0A132NTM6"/>
<comment type="caution">
    <text evidence="2">The sequence shown here is derived from an EMBL/GenBank/DDBJ whole genome shotgun (WGS) entry which is preliminary data.</text>
</comment>
<protein>
    <submittedName>
        <fullName evidence="2">Uncharacterized protein</fullName>
    </submittedName>
</protein>
<evidence type="ECO:0000256" key="1">
    <source>
        <dbReference type="SAM" id="MobiDB-lite"/>
    </source>
</evidence>
<reference evidence="2 3" key="1">
    <citation type="journal article" date="2015" name="Mol. Biochem. Parasitol.">
        <title>Identification of polymorphic genes for use in assemblage B genotyping assays through comparative genomics of multiple assemblage B Giardia duodenalis isolates.</title>
        <authorList>
            <person name="Wielinga C."/>
            <person name="Thompson R.C."/>
            <person name="Monis P."/>
            <person name="Ryan U."/>
        </authorList>
    </citation>
    <scope>NUCLEOTIDE SEQUENCE [LARGE SCALE GENOMIC DNA]</scope>
    <source>
        <strain evidence="2 3">BAH15c1</strain>
    </source>
</reference>
<dbReference type="Proteomes" id="UP000070089">
    <property type="component" value="Unassembled WGS sequence"/>
</dbReference>
<evidence type="ECO:0000313" key="2">
    <source>
        <dbReference type="EMBL" id="KWX13022.1"/>
    </source>
</evidence>
<dbReference type="OrthoDB" id="10261618at2759"/>
<feature type="compositionally biased region" description="Low complexity" evidence="1">
    <location>
        <begin position="83"/>
        <end position="97"/>
    </location>
</feature>
<name>A0A132NTM6_GIAIN</name>
<accession>A0A132NTM6</accession>
<dbReference type="VEuPathDB" id="GiardiaDB:QR46_3015"/>
<evidence type="ECO:0000313" key="3">
    <source>
        <dbReference type="Proteomes" id="UP000070089"/>
    </source>
</evidence>